<name>A0A6I6GPU0_9BACT</name>
<dbReference type="InterPro" id="IPR011047">
    <property type="entry name" value="Quinoprotein_ADH-like_sf"/>
</dbReference>
<dbReference type="EMBL" id="CP046566">
    <property type="protein sequence ID" value="QGW28962.1"/>
    <property type="molecule type" value="Genomic_DNA"/>
</dbReference>
<evidence type="ECO:0000256" key="1">
    <source>
        <dbReference type="SAM" id="MobiDB-lite"/>
    </source>
</evidence>
<feature type="signal peptide" evidence="2">
    <location>
        <begin position="1"/>
        <end position="25"/>
    </location>
</feature>
<keyword evidence="5" id="KW-1185">Reference proteome</keyword>
<protein>
    <recommendedName>
        <fullName evidence="3">Peptidase C14 caspase domain-containing protein</fullName>
    </recommendedName>
</protein>
<reference evidence="4 5" key="1">
    <citation type="submission" date="2019-11" db="EMBL/GenBank/DDBJ databases">
        <authorList>
            <person name="Im W.T."/>
        </authorList>
    </citation>
    <scope>NUCLEOTIDE SEQUENCE [LARGE SCALE GENOMIC DNA]</scope>
    <source>
        <strain evidence="4 5">SB-02</strain>
    </source>
</reference>
<dbReference type="Proteomes" id="UP000426027">
    <property type="component" value="Chromosome"/>
</dbReference>
<dbReference type="SUPFAM" id="SSF52129">
    <property type="entry name" value="Caspase-like"/>
    <property type="match status" value="1"/>
</dbReference>
<dbReference type="InterPro" id="IPR001680">
    <property type="entry name" value="WD40_rpt"/>
</dbReference>
<dbReference type="GO" id="GO:0006508">
    <property type="term" value="P:proteolysis"/>
    <property type="evidence" value="ECO:0007669"/>
    <property type="project" value="InterPro"/>
</dbReference>
<feature type="domain" description="Peptidase C14 caspase" evidence="3">
    <location>
        <begin position="845"/>
        <end position="1094"/>
    </location>
</feature>
<feature type="chain" id="PRO_5026303993" description="Peptidase C14 caspase domain-containing protein" evidence="2">
    <location>
        <begin position="26"/>
        <end position="1103"/>
    </location>
</feature>
<feature type="region of interest" description="Disordered" evidence="1">
    <location>
        <begin position="1082"/>
        <end position="1103"/>
    </location>
</feature>
<dbReference type="InterPro" id="IPR011600">
    <property type="entry name" value="Pept_C14_caspase"/>
</dbReference>
<dbReference type="AlphaFoldDB" id="A0A6I6GPU0"/>
<dbReference type="InterPro" id="IPR015943">
    <property type="entry name" value="WD40/YVTN_repeat-like_dom_sf"/>
</dbReference>
<organism evidence="4 5">
    <name type="scientific">Phnomibacter ginsenosidimutans</name>
    <dbReference type="NCBI Taxonomy" id="2676868"/>
    <lineage>
        <taxon>Bacteria</taxon>
        <taxon>Pseudomonadati</taxon>
        <taxon>Bacteroidota</taxon>
        <taxon>Chitinophagia</taxon>
        <taxon>Chitinophagales</taxon>
        <taxon>Chitinophagaceae</taxon>
        <taxon>Phnomibacter</taxon>
    </lineage>
</organism>
<dbReference type="InterPro" id="IPR036322">
    <property type="entry name" value="WD40_repeat_dom_sf"/>
</dbReference>
<dbReference type="SUPFAM" id="SSF50978">
    <property type="entry name" value="WD40 repeat-like"/>
    <property type="match status" value="1"/>
</dbReference>
<keyword evidence="2" id="KW-0732">Signal</keyword>
<dbReference type="Pfam" id="PF00656">
    <property type="entry name" value="Peptidase_C14"/>
    <property type="match status" value="1"/>
</dbReference>
<feature type="compositionally biased region" description="Polar residues" evidence="1">
    <location>
        <begin position="1082"/>
        <end position="1097"/>
    </location>
</feature>
<evidence type="ECO:0000256" key="2">
    <source>
        <dbReference type="SAM" id="SignalP"/>
    </source>
</evidence>
<dbReference type="Gene3D" id="3.40.50.1460">
    <property type="match status" value="1"/>
</dbReference>
<dbReference type="SUPFAM" id="SSF50998">
    <property type="entry name" value="Quinoprotein alcohol dehydrogenase-like"/>
    <property type="match status" value="1"/>
</dbReference>
<dbReference type="InterPro" id="IPR029030">
    <property type="entry name" value="Caspase-like_dom_sf"/>
</dbReference>
<evidence type="ECO:0000313" key="5">
    <source>
        <dbReference type="Proteomes" id="UP000426027"/>
    </source>
</evidence>
<accession>A0A6I6GPU0</accession>
<evidence type="ECO:0000259" key="3">
    <source>
        <dbReference type="Pfam" id="PF00656"/>
    </source>
</evidence>
<proteinExistence type="predicted"/>
<dbReference type="Gene3D" id="2.130.10.10">
    <property type="entry name" value="YVTN repeat-like/Quinoprotein amine dehydrogenase"/>
    <property type="match status" value="3"/>
</dbReference>
<evidence type="ECO:0000313" key="4">
    <source>
        <dbReference type="EMBL" id="QGW28962.1"/>
    </source>
</evidence>
<dbReference type="SMART" id="SM00320">
    <property type="entry name" value="WD40"/>
    <property type="match status" value="3"/>
</dbReference>
<gene>
    <name evidence="4" type="ORF">GLV81_13390</name>
</gene>
<sequence>MTISAFIQRTLFLLMAASLAAVATAQNSSLQPVLQTGHEDDILFADADASAQVLATADKHNVILWNSSNGRQLRKITSGQTIRGMALCNKASQLAILLYDYGIVSALYWYNTQTGALTDSVSFKQTNGWGSSFPPLDALISSGQNDEVAVRSFSTLQLINLTTKQRSPAIELFSYDNQIAYNPATQRWQIAANRNDQVELHYINDSYTKQLQTIYDRSEKPMALGFHASGKMAMLLAPDKLMIFNDADTTLQEETLPVSNNLRSYEHYDIRWNIAGNLLLCNIGQDAHVYDAHQQTWINDKNDALKYAEHVLAIDDNNDKIAAIGKQLPYILRWPQQQNFTSFDTKVMSLQQLRFSPNGKILSSVPGITFADYSHVVDLSTGRLMHNRNYPLGIYQWLSDSLVLTTVPDDYGDKPKLAQVCNLYTGHVLRTFVHPKAEKKPEAALLSPDGKVFASINALYKELVVLKGPNFSQQTRMLLPTTTSTHIEFTPDSRYLIVGSESLRIYDIQSNKWKVLRDTARVYSIDNFTVTPDSKELWFELLDSNVETVIYSYSFSTGEYRLKRKSDTLISIIKHHPTKPMYAIGYFNGVVEIRDAQTDGILFRQKVHDAVVDEVLFHPTRNWVSTLGSDQLLRCIDIDKQSLQYSMALLSNAAEKGPAIFTPDRYYMMPPTLTTEMHFAKGFQTYSFAQFDLQLNRPDIVLQRMGEAAPELIQMQQKAAERRWQKAGMTAAQDLQAFDSMEPLLLYNRKELSNSSTEPVVELQFITRYAAANIKQLTVYVNGQKAYTGKAGTNRWKIPVALSTGTNLIEAAYLNNNGTESLRESIDITYEPVTPVEARTYYIGIAVSHYADSNYNLQYATKDVQDIAQRFQQQYSNASVHLYTDTAVTLSLLDRIHQMLQQTTVHDRVIVSYSGHGLLDTGYNFYLASYATSFEQPALHSIPYNSLTNIFTDVPARQKLLLIDACHSGEIDKENVQFNFGNSMAAKPVGRSSIRKVQRKTQLGNTVKLMETYFTDVSKDLGVNIISAAAGEEYALESSEWNNGVFSYSFMQALFDKKADSNYDKKITQTELRKYMQQRVQELTSGKQQPTSRSVNASYDWAF</sequence>
<dbReference type="KEGG" id="fls:GLV81_13390"/>
<dbReference type="RefSeq" id="WP_157479315.1">
    <property type="nucleotide sequence ID" value="NZ_CP046566.1"/>
</dbReference>
<dbReference type="GO" id="GO:0004197">
    <property type="term" value="F:cysteine-type endopeptidase activity"/>
    <property type="evidence" value="ECO:0007669"/>
    <property type="project" value="InterPro"/>
</dbReference>